<evidence type="ECO:0000313" key="1">
    <source>
        <dbReference type="EMBL" id="CAG6706309.1"/>
    </source>
</evidence>
<accession>A0A8D8XT52</accession>
<proteinExistence type="predicted"/>
<name>A0A8D8XT52_9HEMI</name>
<dbReference type="AlphaFoldDB" id="A0A8D8XT52"/>
<sequence>MDSTLGLVRSDLDSGLDSLSSLIGTPLMAPDWSLHWYSCLTLDGAVLFGELGGVVKLTALRCCWVESLLVTLRNLITCARSVVISSLCQLSGPPDSSSRCSSRLAGSSGCSLDAVVSVPPTSTPSSSQHPSSFPLLTKLDGSEALLLTCC</sequence>
<organism evidence="1">
    <name type="scientific">Cacopsylla melanoneura</name>
    <dbReference type="NCBI Taxonomy" id="428564"/>
    <lineage>
        <taxon>Eukaryota</taxon>
        <taxon>Metazoa</taxon>
        <taxon>Ecdysozoa</taxon>
        <taxon>Arthropoda</taxon>
        <taxon>Hexapoda</taxon>
        <taxon>Insecta</taxon>
        <taxon>Pterygota</taxon>
        <taxon>Neoptera</taxon>
        <taxon>Paraneoptera</taxon>
        <taxon>Hemiptera</taxon>
        <taxon>Sternorrhyncha</taxon>
        <taxon>Psylloidea</taxon>
        <taxon>Psyllidae</taxon>
        <taxon>Psyllinae</taxon>
        <taxon>Cacopsylla</taxon>
    </lineage>
</organism>
<dbReference type="EMBL" id="HBUF01343134">
    <property type="protein sequence ID" value="CAG6706309.1"/>
    <property type="molecule type" value="Transcribed_RNA"/>
</dbReference>
<protein>
    <submittedName>
        <fullName evidence="1">Uncharacterized protein</fullName>
    </submittedName>
</protein>
<reference evidence="1" key="1">
    <citation type="submission" date="2021-05" db="EMBL/GenBank/DDBJ databases">
        <authorList>
            <person name="Alioto T."/>
            <person name="Alioto T."/>
            <person name="Gomez Garrido J."/>
        </authorList>
    </citation>
    <scope>NUCLEOTIDE SEQUENCE</scope>
</reference>
<dbReference type="EMBL" id="HBUF01343133">
    <property type="protein sequence ID" value="CAG6706306.1"/>
    <property type="molecule type" value="Transcribed_RNA"/>
</dbReference>
<dbReference type="EMBL" id="HBUF01343135">
    <property type="protein sequence ID" value="CAG6706313.1"/>
    <property type="molecule type" value="Transcribed_RNA"/>
</dbReference>